<comment type="subcellular location">
    <subcellularLocation>
        <location evidence="1">Golgi apparatus membrane</location>
        <topology evidence="1">Single-pass type IV membrane protein</topology>
    </subcellularLocation>
</comment>
<dbReference type="Proteomes" id="UP000274131">
    <property type="component" value="Unassembled WGS sequence"/>
</dbReference>
<dbReference type="AlphaFoldDB" id="A0A0N4UX41"/>
<evidence type="ECO:0000256" key="3">
    <source>
        <dbReference type="ARBA" id="ARBA00022989"/>
    </source>
</evidence>
<keyword evidence="11" id="KW-1185">Reference proteome</keyword>
<dbReference type="WBParaSite" id="EVEC_0000208501-mRNA-1">
    <property type="protein sequence ID" value="EVEC_0000208501-mRNA-1"/>
    <property type="gene ID" value="EVEC_0000208501"/>
</dbReference>
<evidence type="ECO:0000256" key="9">
    <source>
        <dbReference type="SAM" id="Phobius"/>
    </source>
</evidence>
<evidence type="ECO:0000313" key="12">
    <source>
        <dbReference type="WBParaSite" id="EVEC_0000208501-mRNA-1"/>
    </source>
</evidence>
<keyword evidence="6 9" id="KW-0472">Membrane</keyword>
<dbReference type="PANTHER" id="PTHR13815">
    <property type="entry name" value="GOLGIN-84"/>
    <property type="match status" value="1"/>
</dbReference>
<feature type="coiled-coil region" evidence="7">
    <location>
        <begin position="332"/>
        <end position="423"/>
    </location>
</feature>
<gene>
    <name evidence="10" type="ORF">EVEC_LOCUS1793</name>
</gene>
<keyword evidence="3 9" id="KW-1133">Transmembrane helix</keyword>
<evidence type="ECO:0000256" key="6">
    <source>
        <dbReference type="ARBA" id="ARBA00023136"/>
    </source>
</evidence>
<dbReference type="GO" id="GO:0031985">
    <property type="term" value="C:Golgi cisterna"/>
    <property type="evidence" value="ECO:0007669"/>
    <property type="project" value="TreeGrafter"/>
</dbReference>
<name>A0A0N4UX41_ENTVE</name>
<reference evidence="10 11" key="2">
    <citation type="submission" date="2018-10" db="EMBL/GenBank/DDBJ databases">
        <authorList>
            <consortium name="Pathogen Informatics"/>
        </authorList>
    </citation>
    <scope>NUCLEOTIDE SEQUENCE [LARGE SCALE GENOMIC DNA]</scope>
</reference>
<keyword evidence="5 7" id="KW-0175">Coiled coil</keyword>
<evidence type="ECO:0000256" key="8">
    <source>
        <dbReference type="SAM" id="MobiDB-lite"/>
    </source>
</evidence>
<organism evidence="12">
    <name type="scientific">Enterobius vermicularis</name>
    <name type="common">Human pinworm</name>
    <dbReference type="NCBI Taxonomy" id="51028"/>
    <lineage>
        <taxon>Eukaryota</taxon>
        <taxon>Metazoa</taxon>
        <taxon>Ecdysozoa</taxon>
        <taxon>Nematoda</taxon>
        <taxon>Chromadorea</taxon>
        <taxon>Rhabditida</taxon>
        <taxon>Spirurina</taxon>
        <taxon>Oxyuridomorpha</taxon>
        <taxon>Oxyuroidea</taxon>
        <taxon>Oxyuridae</taxon>
        <taxon>Enterobius</taxon>
    </lineage>
</organism>
<feature type="region of interest" description="Disordered" evidence="8">
    <location>
        <begin position="29"/>
        <end position="83"/>
    </location>
</feature>
<feature type="transmembrane region" description="Helical" evidence="9">
    <location>
        <begin position="536"/>
        <end position="559"/>
    </location>
</feature>
<evidence type="ECO:0000313" key="11">
    <source>
        <dbReference type="Proteomes" id="UP000274131"/>
    </source>
</evidence>
<dbReference type="PANTHER" id="PTHR13815:SF7">
    <property type="entry name" value="GOLGIN SUBFAMILY A MEMBER 5"/>
    <property type="match status" value="1"/>
</dbReference>
<protein>
    <submittedName>
        <fullName evidence="12">Golgin-84</fullName>
    </submittedName>
</protein>
<dbReference type="STRING" id="51028.A0A0N4UX41"/>
<dbReference type="GO" id="GO:0000139">
    <property type="term" value="C:Golgi membrane"/>
    <property type="evidence" value="ECO:0007669"/>
    <property type="project" value="UniProtKB-SubCell"/>
</dbReference>
<keyword evidence="4" id="KW-0333">Golgi apparatus</keyword>
<feature type="compositionally biased region" description="Low complexity" evidence="8">
    <location>
        <begin position="104"/>
        <end position="118"/>
    </location>
</feature>
<feature type="compositionally biased region" description="Polar residues" evidence="8">
    <location>
        <begin position="119"/>
        <end position="128"/>
    </location>
</feature>
<feature type="coiled-coil region" evidence="7">
    <location>
        <begin position="164"/>
        <end position="304"/>
    </location>
</feature>
<keyword evidence="2 9" id="KW-0812">Transmembrane</keyword>
<feature type="region of interest" description="Disordered" evidence="8">
    <location>
        <begin position="104"/>
        <end position="130"/>
    </location>
</feature>
<dbReference type="Pfam" id="PF09787">
    <property type="entry name" value="Golgin_A5"/>
    <property type="match status" value="1"/>
</dbReference>
<accession>A0A0N4UX41</accession>
<evidence type="ECO:0000256" key="2">
    <source>
        <dbReference type="ARBA" id="ARBA00022692"/>
    </source>
</evidence>
<dbReference type="OrthoDB" id="391137at2759"/>
<evidence type="ECO:0000256" key="1">
    <source>
        <dbReference type="ARBA" id="ARBA00004409"/>
    </source>
</evidence>
<sequence>MSWLNKVTDIAEKAESLLNRLDQNAADALKKPKSVSGSVRAFPRGESQLSLRNDDRHSEGGFEASSRGYTRSYHGASSVKSFGDRHTDEDELIAFLNENKNVATSARPPSVASRASTSGANRVGSSSPKGGIFDVSDELKAQHSDTLKSLHLKESEVAVMRVSLQEAEESIKRKDAKIGELMKENELLRNDFRFHVGSNEDIAVALKKLTDERQREKESFEAREDEYAKRLESMREEKSSLVKEVEVLRASVSEMEQKSKLQNEELRLAKYNLEANKHEFDEYKQKAQKILSAKEQLLASLKENTAEGGDDSSSMVELQELRCENGLLKEDAQQSQLVIYNLKADIQDLENRLREEQKSSCGQREALLEQSHRHLSAANQYHEQLERVQLEYEFLQAEMRRQEEAVERKLAEKDVELMKLMEERKWGKKYDAGEAEQRLNTMGEKLIAKQTTIERLEGEKRALVLRLERAEKGHRQVETAVGSHYIIEMHDDNSSQHKSIFSSSGKEPSVIRISKGFLRGIDLLGLRLASFLRSPVFRIFFCIYCIALHSWVFFIILTYSPEIHPL</sequence>
<reference evidence="12" key="1">
    <citation type="submission" date="2017-02" db="UniProtKB">
        <authorList>
            <consortium name="WormBaseParasite"/>
        </authorList>
    </citation>
    <scope>IDENTIFICATION</scope>
</reference>
<dbReference type="InterPro" id="IPR019177">
    <property type="entry name" value="Golgin_subfamily_A_member_5"/>
</dbReference>
<dbReference type="GO" id="GO:0000301">
    <property type="term" value="P:retrograde transport, vesicle recycling within Golgi"/>
    <property type="evidence" value="ECO:0007669"/>
    <property type="project" value="TreeGrafter"/>
</dbReference>
<evidence type="ECO:0000256" key="5">
    <source>
        <dbReference type="ARBA" id="ARBA00023054"/>
    </source>
</evidence>
<evidence type="ECO:0000313" key="10">
    <source>
        <dbReference type="EMBL" id="VDD86650.1"/>
    </source>
</evidence>
<evidence type="ECO:0000256" key="7">
    <source>
        <dbReference type="SAM" id="Coils"/>
    </source>
</evidence>
<dbReference type="GO" id="GO:0007030">
    <property type="term" value="P:Golgi organization"/>
    <property type="evidence" value="ECO:0007669"/>
    <property type="project" value="InterPro"/>
</dbReference>
<proteinExistence type="predicted"/>
<dbReference type="EMBL" id="UXUI01007267">
    <property type="protein sequence ID" value="VDD86650.1"/>
    <property type="molecule type" value="Genomic_DNA"/>
</dbReference>
<evidence type="ECO:0000256" key="4">
    <source>
        <dbReference type="ARBA" id="ARBA00023034"/>
    </source>
</evidence>